<keyword evidence="3" id="KW-1185">Reference proteome</keyword>
<comment type="caution">
    <text evidence="2">The sequence shown here is derived from an EMBL/GenBank/DDBJ whole genome shotgun (WGS) entry which is preliminary data.</text>
</comment>
<protein>
    <submittedName>
        <fullName evidence="2">Uncharacterized protein</fullName>
    </submittedName>
</protein>
<name>A0AAV7PZ98_PLEWA</name>
<evidence type="ECO:0000256" key="1">
    <source>
        <dbReference type="SAM" id="MobiDB-lite"/>
    </source>
</evidence>
<feature type="region of interest" description="Disordered" evidence="1">
    <location>
        <begin position="1"/>
        <end position="29"/>
    </location>
</feature>
<feature type="region of interest" description="Disordered" evidence="1">
    <location>
        <begin position="46"/>
        <end position="70"/>
    </location>
</feature>
<evidence type="ECO:0000313" key="2">
    <source>
        <dbReference type="EMBL" id="KAJ1132564.1"/>
    </source>
</evidence>
<dbReference type="Proteomes" id="UP001066276">
    <property type="component" value="Chromosome 7"/>
</dbReference>
<proteinExistence type="predicted"/>
<dbReference type="EMBL" id="JANPWB010000011">
    <property type="protein sequence ID" value="KAJ1132564.1"/>
    <property type="molecule type" value="Genomic_DNA"/>
</dbReference>
<dbReference type="AlphaFoldDB" id="A0AAV7PZ98"/>
<feature type="compositionally biased region" description="Basic and acidic residues" evidence="1">
    <location>
        <begin position="57"/>
        <end position="70"/>
    </location>
</feature>
<gene>
    <name evidence="2" type="ORF">NDU88_010873</name>
</gene>
<feature type="compositionally biased region" description="Basic and acidic residues" evidence="1">
    <location>
        <begin position="1"/>
        <end position="14"/>
    </location>
</feature>
<reference evidence="2" key="1">
    <citation type="journal article" date="2022" name="bioRxiv">
        <title>Sequencing and chromosome-scale assembly of the giantPleurodeles waltlgenome.</title>
        <authorList>
            <person name="Brown T."/>
            <person name="Elewa A."/>
            <person name="Iarovenko S."/>
            <person name="Subramanian E."/>
            <person name="Araus A.J."/>
            <person name="Petzold A."/>
            <person name="Susuki M."/>
            <person name="Suzuki K.-i.T."/>
            <person name="Hayashi T."/>
            <person name="Toyoda A."/>
            <person name="Oliveira C."/>
            <person name="Osipova E."/>
            <person name="Leigh N.D."/>
            <person name="Simon A."/>
            <person name="Yun M.H."/>
        </authorList>
    </citation>
    <scope>NUCLEOTIDE SEQUENCE</scope>
    <source>
        <strain evidence="2">20211129_DDA</strain>
        <tissue evidence="2">Liver</tissue>
    </source>
</reference>
<sequence length="70" mass="7621">MTVCTDADKEKEELSQPQGTSGGRRSCSKARQEEALLNLASWAGQSGEALTSSGGQRELRGQRRAMKCEY</sequence>
<organism evidence="2 3">
    <name type="scientific">Pleurodeles waltl</name>
    <name type="common">Iberian ribbed newt</name>
    <dbReference type="NCBI Taxonomy" id="8319"/>
    <lineage>
        <taxon>Eukaryota</taxon>
        <taxon>Metazoa</taxon>
        <taxon>Chordata</taxon>
        <taxon>Craniata</taxon>
        <taxon>Vertebrata</taxon>
        <taxon>Euteleostomi</taxon>
        <taxon>Amphibia</taxon>
        <taxon>Batrachia</taxon>
        <taxon>Caudata</taxon>
        <taxon>Salamandroidea</taxon>
        <taxon>Salamandridae</taxon>
        <taxon>Pleurodelinae</taxon>
        <taxon>Pleurodeles</taxon>
    </lineage>
</organism>
<evidence type="ECO:0000313" key="3">
    <source>
        <dbReference type="Proteomes" id="UP001066276"/>
    </source>
</evidence>
<accession>A0AAV7PZ98</accession>